<dbReference type="CDD" id="cd01448">
    <property type="entry name" value="TST_Repeat_1"/>
    <property type="match status" value="1"/>
</dbReference>
<protein>
    <recommendedName>
        <fullName evidence="3">Sulfurtransferase</fullName>
    </recommendedName>
</protein>
<dbReference type="AlphaFoldDB" id="A0A845AY24"/>
<dbReference type="PANTHER" id="PTHR11364">
    <property type="entry name" value="THIOSULFATE SULFERTANSFERASE"/>
    <property type="match status" value="1"/>
</dbReference>
<keyword evidence="6" id="KW-1185">Reference proteome</keyword>
<evidence type="ECO:0000256" key="3">
    <source>
        <dbReference type="RuleBase" id="RU000507"/>
    </source>
</evidence>
<dbReference type="CDD" id="cd01449">
    <property type="entry name" value="TST_Repeat_2"/>
    <property type="match status" value="1"/>
</dbReference>
<dbReference type="PROSITE" id="PS00380">
    <property type="entry name" value="RHODANESE_1"/>
    <property type="match status" value="1"/>
</dbReference>
<feature type="domain" description="Rhodanese" evidence="4">
    <location>
        <begin position="15"/>
        <end position="132"/>
    </location>
</feature>
<reference evidence="5 6" key="1">
    <citation type="submission" date="2019-12" db="EMBL/GenBank/DDBJ databases">
        <title>Genomic-based taxomic classification of the family Erythrobacteraceae.</title>
        <authorList>
            <person name="Xu L."/>
        </authorList>
    </citation>
    <scope>NUCLEOTIDE SEQUENCE [LARGE SCALE GENOMIC DNA]</scope>
    <source>
        <strain evidence="5 6">JCM 16677</strain>
    </source>
</reference>
<evidence type="ECO:0000313" key="6">
    <source>
        <dbReference type="Proteomes" id="UP000446786"/>
    </source>
</evidence>
<dbReference type="InterPro" id="IPR036873">
    <property type="entry name" value="Rhodanese-like_dom_sf"/>
</dbReference>
<dbReference type="PROSITE" id="PS50206">
    <property type="entry name" value="RHODANESE_3"/>
    <property type="match status" value="2"/>
</dbReference>
<dbReference type="OrthoDB" id="9781034at2"/>
<evidence type="ECO:0000256" key="2">
    <source>
        <dbReference type="ARBA" id="ARBA00022737"/>
    </source>
</evidence>
<dbReference type="GO" id="GO:0004792">
    <property type="term" value="F:thiosulfate-cyanide sulfurtransferase activity"/>
    <property type="evidence" value="ECO:0007669"/>
    <property type="project" value="InterPro"/>
</dbReference>
<dbReference type="Pfam" id="PF00581">
    <property type="entry name" value="Rhodanese"/>
    <property type="match status" value="2"/>
</dbReference>
<sequence length="282" mass="30183">MDMLVTTDWLENELGSTSLVILDASLHLPDAGRNPADEFAAAHIPGARFLALAGLHDPASHMPGKVPDASRVETRLTELGVSAASRIVLYDDSTLRSACRAWFLLRLFGLEDVAVLDGGLGKWRAENRPIETDVPAQASGSGITLVADRKVLRDKAQMLANVETGEEQVIDARDQARFCGTSEDHVHGLAGGHIPAARNLPFSSMLQPDGTFHDTATLRRLFEQCGADLDRTIVTSCGSGVTASVLAFALHLTGFENVALYDGSWAEWGGDPDTPKEVGAVR</sequence>
<evidence type="ECO:0000256" key="1">
    <source>
        <dbReference type="ARBA" id="ARBA00022679"/>
    </source>
</evidence>
<proteinExistence type="predicted"/>
<dbReference type="PANTHER" id="PTHR11364:SF27">
    <property type="entry name" value="SULFURTRANSFERASE"/>
    <property type="match status" value="1"/>
</dbReference>
<dbReference type="EMBL" id="WTYE01000001">
    <property type="protein sequence ID" value="MXP31668.1"/>
    <property type="molecule type" value="Genomic_DNA"/>
</dbReference>
<keyword evidence="2" id="KW-0677">Repeat</keyword>
<dbReference type="InterPro" id="IPR001307">
    <property type="entry name" value="Thiosulphate_STrfase_CS"/>
</dbReference>
<comment type="caution">
    <text evidence="5">The sequence shown here is derived from an EMBL/GenBank/DDBJ whole genome shotgun (WGS) entry which is preliminary data.</text>
</comment>
<dbReference type="InterPro" id="IPR001763">
    <property type="entry name" value="Rhodanese-like_dom"/>
</dbReference>
<dbReference type="SMART" id="SM00450">
    <property type="entry name" value="RHOD"/>
    <property type="match status" value="2"/>
</dbReference>
<dbReference type="Gene3D" id="3.40.250.10">
    <property type="entry name" value="Rhodanese-like domain"/>
    <property type="match status" value="2"/>
</dbReference>
<evidence type="ECO:0000259" key="4">
    <source>
        <dbReference type="PROSITE" id="PS50206"/>
    </source>
</evidence>
<dbReference type="FunFam" id="3.40.250.10:FF:000001">
    <property type="entry name" value="Sulfurtransferase"/>
    <property type="match status" value="1"/>
</dbReference>
<dbReference type="SUPFAM" id="SSF52821">
    <property type="entry name" value="Rhodanese/Cell cycle control phosphatase"/>
    <property type="match status" value="2"/>
</dbReference>
<gene>
    <name evidence="5" type="ORF">GRI94_07510</name>
</gene>
<dbReference type="RefSeq" id="WP_160779087.1">
    <property type="nucleotide sequence ID" value="NZ_BAAAZF010000001.1"/>
</dbReference>
<name>A0A845AY24_9SPHN</name>
<evidence type="ECO:0000313" key="5">
    <source>
        <dbReference type="EMBL" id="MXP31668.1"/>
    </source>
</evidence>
<accession>A0A845AY24</accession>
<dbReference type="PROSITE" id="PS00683">
    <property type="entry name" value="RHODANESE_2"/>
    <property type="match status" value="1"/>
</dbReference>
<keyword evidence="1 3" id="KW-0808">Transferase</keyword>
<dbReference type="InterPro" id="IPR045078">
    <property type="entry name" value="TST/MPST-like"/>
</dbReference>
<feature type="domain" description="Rhodanese" evidence="4">
    <location>
        <begin position="163"/>
        <end position="277"/>
    </location>
</feature>
<organism evidence="5 6">
    <name type="scientific">Parerythrobacter jejuensis</name>
    <dbReference type="NCBI Taxonomy" id="795812"/>
    <lineage>
        <taxon>Bacteria</taxon>
        <taxon>Pseudomonadati</taxon>
        <taxon>Pseudomonadota</taxon>
        <taxon>Alphaproteobacteria</taxon>
        <taxon>Sphingomonadales</taxon>
        <taxon>Erythrobacteraceae</taxon>
        <taxon>Parerythrobacter</taxon>
    </lineage>
</organism>
<dbReference type="Proteomes" id="UP000446786">
    <property type="component" value="Unassembled WGS sequence"/>
</dbReference>